<dbReference type="EMBL" id="CP046883">
    <property type="protein sequence ID" value="QNH95407.1"/>
    <property type="molecule type" value="Genomic_DNA"/>
</dbReference>
<organism evidence="1 2">
    <name type="scientific">Corynebacterium anserum</name>
    <dbReference type="NCBI Taxonomy" id="2684406"/>
    <lineage>
        <taxon>Bacteria</taxon>
        <taxon>Bacillati</taxon>
        <taxon>Actinomycetota</taxon>
        <taxon>Actinomycetes</taxon>
        <taxon>Mycobacteriales</taxon>
        <taxon>Corynebacteriaceae</taxon>
        <taxon>Corynebacterium</taxon>
    </lineage>
</organism>
<dbReference type="Proteomes" id="UP000515275">
    <property type="component" value="Chromosome"/>
</dbReference>
<sequence>MTASASSSSHSPSPSQSPHGSARILPFILDLVAIALFGLAARYAHQSPDMPFNFLGWLSTTWPFWVGVLLAWAILRKDAVRGFDYRVGAIVWIFAVASGLIIWAIRHAAVPHWSFVLVATVMGALLIFGWRLIASFVRK</sequence>
<dbReference type="KEGG" id="cans:GP473_00660"/>
<gene>
    <name evidence="1" type="ORF">GP473_00660</name>
</gene>
<reference evidence="1 2" key="1">
    <citation type="submission" date="2019-12" db="EMBL/GenBank/DDBJ databases">
        <title>Corynebacterium sp. nov., isolated from feces of the Anser Albifrons in China.</title>
        <authorList>
            <person name="Liu Q."/>
        </authorList>
    </citation>
    <scope>NUCLEOTIDE SEQUENCE [LARGE SCALE GENOMIC DNA]</scope>
    <source>
        <strain evidence="1 2">23H37-10</strain>
    </source>
</reference>
<evidence type="ECO:0000313" key="1">
    <source>
        <dbReference type="EMBL" id="QNH95407.1"/>
    </source>
</evidence>
<dbReference type="Pfam" id="PF11255">
    <property type="entry name" value="DUF3054"/>
    <property type="match status" value="1"/>
</dbReference>
<protein>
    <submittedName>
        <fullName evidence="1">DUF3054 family protein</fullName>
    </submittedName>
</protein>
<keyword evidence="2" id="KW-1185">Reference proteome</keyword>
<evidence type="ECO:0000313" key="2">
    <source>
        <dbReference type="Proteomes" id="UP000515275"/>
    </source>
</evidence>
<proteinExistence type="predicted"/>
<accession>A0A7G7YLN7</accession>
<dbReference type="RefSeq" id="WP_185769633.1">
    <property type="nucleotide sequence ID" value="NZ_CP046883.1"/>
</dbReference>
<name>A0A7G7YLN7_9CORY</name>
<dbReference type="AlphaFoldDB" id="A0A7G7YLN7"/>
<dbReference type="InterPro" id="IPR021414">
    <property type="entry name" value="DUF3054"/>
</dbReference>